<dbReference type="PANTHER" id="PTHR21501:SF3">
    <property type="entry name" value="PROTEIN FAM161A"/>
    <property type="match status" value="1"/>
</dbReference>
<dbReference type="PANTHER" id="PTHR21501">
    <property type="entry name" value="PROTEIN FAM-161"/>
    <property type="match status" value="1"/>
</dbReference>
<evidence type="ECO:0000256" key="2">
    <source>
        <dbReference type="SAM" id="MobiDB-lite"/>
    </source>
</evidence>
<keyword evidence="1" id="KW-0175">Coiled coil</keyword>
<dbReference type="InterPro" id="IPR051655">
    <property type="entry name" value="FAM161"/>
</dbReference>
<gene>
    <name evidence="3" type="ORF">ANANG_G00051270</name>
</gene>
<dbReference type="GO" id="GO:0005856">
    <property type="term" value="C:cytoskeleton"/>
    <property type="evidence" value="ECO:0007669"/>
    <property type="project" value="UniProtKB-ARBA"/>
</dbReference>
<feature type="region of interest" description="Disordered" evidence="2">
    <location>
        <begin position="1"/>
        <end position="90"/>
    </location>
</feature>
<evidence type="ECO:0000256" key="1">
    <source>
        <dbReference type="ARBA" id="ARBA00023054"/>
    </source>
</evidence>
<reference evidence="3" key="1">
    <citation type="submission" date="2021-01" db="EMBL/GenBank/DDBJ databases">
        <title>A chromosome-scale assembly of European eel, Anguilla anguilla.</title>
        <authorList>
            <person name="Henkel C."/>
            <person name="Jong-Raadsen S.A."/>
            <person name="Dufour S."/>
            <person name="Weltzien F.-A."/>
            <person name="Palstra A.P."/>
            <person name="Pelster B."/>
            <person name="Spaink H.P."/>
            <person name="Van Den Thillart G.E."/>
            <person name="Jansen H."/>
            <person name="Zahm M."/>
            <person name="Klopp C."/>
            <person name="Cedric C."/>
            <person name="Louis A."/>
            <person name="Berthelot C."/>
            <person name="Parey E."/>
            <person name="Roest Crollius H."/>
            <person name="Montfort J."/>
            <person name="Robinson-Rechavi M."/>
            <person name="Bucao C."/>
            <person name="Bouchez O."/>
            <person name="Gislard M."/>
            <person name="Lluch J."/>
            <person name="Milhes M."/>
            <person name="Lampietro C."/>
            <person name="Lopez Roques C."/>
            <person name="Donnadieu C."/>
            <person name="Braasch I."/>
            <person name="Desvignes T."/>
            <person name="Postlethwait J."/>
            <person name="Bobe J."/>
            <person name="Guiguen Y."/>
            <person name="Dirks R."/>
        </authorList>
    </citation>
    <scope>NUCLEOTIDE SEQUENCE</scope>
    <source>
        <strain evidence="3">Tag_6206</strain>
        <tissue evidence="3">Liver</tissue>
    </source>
</reference>
<feature type="compositionally biased region" description="Low complexity" evidence="2">
    <location>
        <begin position="222"/>
        <end position="231"/>
    </location>
</feature>
<protein>
    <submittedName>
        <fullName evidence="3">Uncharacterized protein</fullName>
    </submittedName>
</protein>
<evidence type="ECO:0000313" key="4">
    <source>
        <dbReference type="Proteomes" id="UP001044222"/>
    </source>
</evidence>
<evidence type="ECO:0000313" key="3">
    <source>
        <dbReference type="EMBL" id="KAG5855642.1"/>
    </source>
</evidence>
<organism evidence="3 4">
    <name type="scientific">Anguilla anguilla</name>
    <name type="common">European freshwater eel</name>
    <name type="synonym">Muraena anguilla</name>
    <dbReference type="NCBI Taxonomy" id="7936"/>
    <lineage>
        <taxon>Eukaryota</taxon>
        <taxon>Metazoa</taxon>
        <taxon>Chordata</taxon>
        <taxon>Craniata</taxon>
        <taxon>Vertebrata</taxon>
        <taxon>Euteleostomi</taxon>
        <taxon>Actinopterygii</taxon>
        <taxon>Neopterygii</taxon>
        <taxon>Teleostei</taxon>
        <taxon>Anguilliformes</taxon>
        <taxon>Anguillidae</taxon>
        <taxon>Anguilla</taxon>
    </lineage>
</organism>
<proteinExistence type="predicted"/>
<dbReference type="EMBL" id="JAFIRN010000002">
    <property type="protein sequence ID" value="KAG5855642.1"/>
    <property type="molecule type" value="Genomic_DNA"/>
</dbReference>
<feature type="compositionally biased region" description="Gly residues" evidence="2">
    <location>
        <begin position="232"/>
        <end position="261"/>
    </location>
</feature>
<sequence>MEDSHRANVLVTSCLKTPVDPHTKAPLAQYERERALPYAARHPPDNRDYEKETEHDSESDRSDGEEGGGDRGVPPLTRDPGVPSGEHIDLRQFCSSNQEYYRRLEELKRAHLRTMAELEGMYRNKLGITSTAWPPGGVTEGNHRSKLEKNAKTPVCKLRKAFSAVELTHGWGCGLSDSSEEGVADNDAAMEKSQLTSPKERIRTMWQDFTVGELTPQERPTSRSSLGANRRAGGGRGRGKGRGVGGAGRMTGRSGAPGGTG</sequence>
<keyword evidence="4" id="KW-1185">Reference proteome</keyword>
<dbReference type="Proteomes" id="UP001044222">
    <property type="component" value="Unassembled WGS sequence"/>
</dbReference>
<accession>A0A9D3SA96</accession>
<comment type="caution">
    <text evidence="3">The sequence shown here is derived from an EMBL/GenBank/DDBJ whole genome shotgun (WGS) entry which is preliminary data.</text>
</comment>
<dbReference type="GO" id="GO:0044782">
    <property type="term" value="P:cilium organization"/>
    <property type="evidence" value="ECO:0007669"/>
    <property type="project" value="TreeGrafter"/>
</dbReference>
<name>A0A9D3SA96_ANGAN</name>
<feature type="compositionally biased region" description="Basic and acidic residues" evidence="2">
    <location>
        <begin position="42"/>
        <end position="64"/>
    </location>
</feature>
<dbReference type="GO" id="GO:0005929">
    <property type="term" value="C:cilium"/>
    <property type="evidence" value="ECO:0007669"/>
    <property type="project" value="TreeGrafter"/>
</dbReference>
<feature type="region of interest" description="Disordered" evidence="2">
    <location>
        <begin position="210"/>
        <end position="261"/>
    </location>
</feature>
<dbReference type="AlphaFoldDB" id="A0A9D3SA96"/>